<feature type="transmembrane region" description="Helical" evidence="9">
    <location>
        <begin position="86"/>
        <end position="105"/>
    </location>
</feature>
<evidence type="ECO:0000256" key="6">
    <source>
        <dbReference type="ARBA" id="ARBA00022840"/>
    </source>
</evidence>
<dbReference type="KEGG" id="dmp:FAK_37340"/>
<dbReference type="AlphaFoldDB" id="A0AAU9EHR3"/>
<comment type="similarity">
    <text evidence="2 9">Belongs to the ADP/ATP translocase tlc family.</text>
</comment>
<dbReference type="GO" id="GO:0016020">
    <property type="term" value="C:membrane"/>
    <property type="evidence" value="ECO:0007669"/>
    <property type="project" value="UniProtKB-SubCell"/>
</dbReference>
<dbReference type="RefSeq" id="WP_338602832.1">
    <property type="nucleotide sequence ID" value="NZ_AP028679.1"/>
</dbReference>
<keyword evidence="8 9" id="KW-0472">Membrane</keyword>
<keyword evidence="7 9" id="KW-1133">Transmembrane helix</keyword>
<evidence type="ECO:0000313" key="10">
    <source>
        <dbReference type="EMBL" id="BEQ16668.1"/>
    </source>
</evidence>
<gene>
    <name evidence="10" type="ORF">FAK_37340</name>
</gene>
<feature type="transmembrane region" description="Helical" evidence="9">
    <location>
        <begin position="234"/>
        <end position="253"/>
    </location>
</feature>
<dbReference type="GO" id="GO:0005471">
    <property type="term" value="F:ATP:ADP antiporter activity"/>
    <property type="evidence" value="ECO:0007669"/>
    <property type="project" value="InterPro"/>
</dbReference>
<feature type="transmembrane region" description="Helical" evidence="9">
    <location>
        <begin position="180"/>
        <end position="203"/>
    </location>
</feature>
<reference evidence="11" key="1">
    <citation type="journal article" date="2023" name="Arch. Microbiol.">
        <title>Desulfoferula mesophilus gen. nov. sp. nov., a mesophilic sulfate-reducing bacterium isolated from a brackish lake sediment.</title>
        <authorList>
            <person name="Watanabe T."/>
            <person name="Yabe T."/>
            <person name="Tsuji J.M."/>
            <person name="Fukui M."/>
        </authorList>
    </citation>
    <scope>NUCLEOTIDE SEQUENCE [LARGE SCALE GENOMIC DNA]</scope>
    <source>
        <strain evidence="11">12FAK</strain>
    </source>
</reference>
<keyword evidence="3 9" id="KW-0813">Transport</keyword>
<dbReference type="Gene3D" id="1.25.10.10">
    <property type="entry name" value="Leucine-rich Repeat Variant"/>
    <property type="match status" value="2"/>
</dbReference>
<organism evidence="10 11">
    <name type="scientific">Desulfoferula mesophila</name>
    <dbReference type="NCBI Taxonomy" id="3058419"/>
    <lineage>
        <taxon>Bacteria</taxon>
        <taxon>Pseudomonadati</taxon>
        <taxon>Thermodesulfobacteriota</taxon>
        <taxon>Desulfarculia</taxon>
        <taxon>Desulfarculales</taxon>
        <taxon>Desulfarculaceae</taxon>
        <taxon>Desulfoferula</taxon>
    </lineage>
</organism>
<dbReference type="InterPro" id="IPR036259">
    <property type="entry name" value="MFS_trans_sf"/>
</dbReference>
<dbReference type="PANTHER" id="PTHR31187">
    <property type="match status" value="1"/>
</dbReference>
<feature type="transmembrane region" description="Helical" evidence="9">
    <location>
        <begin position="147"/>
        <end position="168"/>
    </location>
</feature>
<sequence length="917" mass="102307">MNSVKSFISRWLKVQPDEIGVFLWSAAILYLIRTSNILFNNFAETAFLKRFGVEYLPIVYIINSLTTFVIMAAITGVLRKLPSTRMLTYMMVFCGLSVGALRPLVNLGYDMIYPVLFVLKAQYEGLLALVFWNLANDFFNTRQSKRIFPLITAGGVIGAIVGSFLTPALSKAISFDNLMLAYTVTCMAGAVMVWGMSIQYPALKITERKGKKKAPKVNLVQEFKQIGPMLKESALLKILVLLTLLPNIALPIMNYQFNFAVNETYATEGGMVAFFGYFRGALNIVSLFILLFVGKIYNRWGLPVALMFHPANYALAFAAFLFRFDIITAMYARLSTRVLLVTINNPARNILVGLFPDEFRALLRPFLRGTVVRVGILVGSGIIFLSEHLVAPRWLSVVGLAVALGWVTTSVWLKRSYSDILLGLIGRNVIDLRSLQDQDVGAIFKDKRAQEQLVDACMASQGKACLWYAQMMQAQQVPDMEEHLLKIIRAKDEATAISLLPLVPKTAGLKALEAYADLADPAKPRLTAALATAAGRLPLEESASFLTKLLEEQSDLGVRAQAVIGLYHLEPEKYHPMIQGWLDGADHDQRRAGVIAAGGSDNREFRPLLRRMLAEDPSSDLVPDILAALSRLEDPHLDELVLERLREDPSSVPLEVLRYLELKDETDLKAFIRLLGSGRQEVRELALERLSEAENLDSGLLIEGLSLPNRRVRRGLYELMSRLKIGDREIIAFAKSNLALAYSNILEAEALGKLPATPERDLLIQHLLEHKKGRVETILRVLATQEDSDQMRLVIRGLSSADTKLRSNAVEALESMVGRDLSQAMLPLVEDGQVAESLAVGRKLFKLPIHFADERELMEHMLAKKNWVSLYLSLVVLGQREGGLEPFRETLGRLAQSRNPYVKAEASRLAHMARREA</sequence>
<evidence type="ECO:0000256" key="5">
    <source>
        <dbReference type="ARBA" id="ARBA00022741"/>
    </source>
</evidence>
<dbReference type="PANTHER" id="PTHR31187:SF1">
    <property type="entry name" value="ADP,ATP CARRIER PROTEIN 1"/>
    <property type="match status" value="1"/>
</dbReference>
<protein>
    <recommendedName>
        <fullName evidence="9">ADP,ATP carrier protein</fullName>
    </recommendedName>
</protein>
<evidence type="ECO:0000256" key="9">
    <source>
        <dbReference type="RuleBase" id="RU363121"/>
    </source>
</evidence>
<keyword evidence="11" id="KW-1185">Reference proteome</keyword>
<dbReference type="GO" id="GO:0005524">
    <property type="term" value="F:ATP binding"/>
    <property type="evidence" value="ECO:0007669"/>
    <property type="project" value="UniProtKB-KW"/>
</dbReference>
<dbReference type="InterPro" id="IPR004667">
    <property type="entry name" value="ADP_ATP_car_bac_type"/>
</dbReference>
<accession>A0AAU9EHR3</accession>
<feature type="transmembrane region" description="Helical" evidence="9">
    <location>
        <begin position="366"/>
        <end position="385"/>
    </location>
</feature>
<evidence type="ECO:0000256" key="8">
    <source>
        <dbReference type="ARBA" id="ARBA00023136"/>
    </source>
</evidence>
<evidence type="ECO:0000256" key="1">
    <source>
        <dbReference type="ARBA" id="ARBA00004141"/>
    </source>
</evidence>
<dbReference type="SUPFAM" id="SSF48371">
    <property type="entry name" value="ARM repeat"/>
    <property type="match status" value="1"/>
</dbReference>
<dbReference type="EMBL" id="AP028679">
    <property type="protein sequence ID" value="BEQ16668.1"/>
    <property type="molecule type" value="Genomic_DNA"/>
</dbReference>
<evidence type="ECO:0000313" key="11">
    <source>
        <dbReference type="Proteomes" id="UP001366166"/>
    </source>
</evidence>
<keyword evidence="6 9" id="KW-0067">ATP-binding</keyword>
<evidence type="ECO:0000256" key="2">
    <source>
        <dbReference type="ARBA" id="ARBA00007127"/>
    </source>
</evidence>
<dbReference type="SUPFAM" id="SSF103473">
    <property type="entry name" value="MFS general substrate transporter"/>
    <property type="match status" value="1"/>
</dbReference>
<dbReference type="Pfam" id="PF03219">
    <property type="entry name" value="TLC"/>
    <property type="match status" value="1"/>
</dbReference>
<comment type="subcellular location">
    <subcellularLocation>
        <location evidence="1 9">Membrane</location>
        <topology evidence="1 9">Multi-pass membrane protein</topology>
    </subcellularLocation>
</comment>
<name>A0AAU9EHR3_9BACT</name>
<feature type="transmembrane region" description="Helical" evidence="9">
    <location>
        <begin position="111"/>
        <end position="135"/>
    </location>
</feature>
<feature type="transmembrane region" description="Helical" evidence="9">
    <location>
        <begin position="394"/>
        <end position="413"/>
    </location>
</feature>
<keyword evidence="5 9" id="KW-0547">Nucleotide-binding</keyword>
<dbReference type="Proteomes" id="UP001366166">
    <property type="component" value="Chromosome"/>
</dbReference>
<feature type="transmembrane region" description="Helical" evidence="9">
    <location>
        <begin position="55"/>
        <end position="74"/>
    </location>
</feature>
<evidence type="ECO:0000256" key="3">
    <source>
        <dbReference type="ARBA" id="ARBA00022448"/>
    </source>
</evidence>
<feature type="transmembrane region" description="Helical" evidence="9">
    <location>
        <begin position="21"/>
        <end position="43"/>
    </location>
</feature>
<proteinExistence type="inferred from homology"/>
<keyword evidence="4 9" id="KW-0812">Transmembrane</keyword>
<evidence type="ECO:0000256" key="7">
    <source>
        <dbReference type="ARBA" id="ARBA00022989"/>
    </source>
</evidence>
<evidence type="ECO:0000256" key="4">
    <source>
        <dbReference type="ARBA" id="ARBA00022692"/>
    </source>
</evidence>
<feature type="transmembrane region" description="Helical" evidence="9">
    <location>
        <begin position="273"/>
        <end position="293"/>
    </location>
</feature>
<dbReference type="InterPro" id="IPR011989">
    <property type="entry name" value="ARM-like"/>
</dbReference>
<dbReference type="InterPro" id="IPR016024">
    <property type="entry name" value="ARM-type_fold"/>
</dbReference>